<keyword evidence="3" id="KW-1185">Reference proteome</keyword>
<dbReference type="eggNOG" id="ENOG5031I2J">
    <property type="taxonomic scope" value="Bacteria"/>
</dbReference>
<sequence length="63" mass="7190">MLLFPSHQINAALLLIVILLVIGYVFYDVVLFLIWINSMKFNWLVINDSVQFGGEIFKGCDLA</sequence>
<proteinExistence type="predicted"/>
<feature type="transmembrane region" description="Helical" evidence="1">
    <location>
        <begin position="12"/>
        <end position="36"/>
    </location>
</feature>
<reference evidence="2" key="1">
    <citation type="submission" date="2004-02" db="EMBL/GenBank/DDBJ databases">
        <title>The genome sequence of the enterobacterial phytopathogen Erwinia carotovora subsp. atroseptica SCRI1043 and functional genomic identification of novel virulence factors.</title>
        <authorList>
            <person name="Bell K.S."/>
            <person name="Sebaihia M."/>
            <person name="Pritchard L."/>
            <person name="Holden M."/>
            <person name="Hyman L.J."/>
            <person name="Holeva M.C."/>
            <person name="Thomson N.R."/>
            <person name="Bentley S.D."/>
            <person name="Churcher C."/>
            <person name="Mungall K."/>
            <person name="Atkin R."/>
            <person name="Bason N."/>
            <person name="Brooks K."/>
            <person name="Chillingworth T."/>
            <person name="Clark K."/>
            <person name="Doggett J."/>
            <person name="Fraser A."/>
            <person name="Hance Z."/>
            <person name="Hauser H."/>
            <person name="Jagels K."/>
            <person name="Moule S."/>
            <person name="Norbertczak H."/>
            <person name="Ormond D."/>
            <person name="Price C."/>
            <person name="Quail M.A."/>
            <person name="Sanders M."/>
            <person name="Walker D."/>
            <person name="Whitehead S."/>
            <person name="Salmond G.P.C."/>
            <person name="Birch P.R.J."/>
            <person name="Barrell B.G."/>
            <person name="Parkhill J."/>
            <person name="Toth I.K."/>
        </authorList>
    </citation>
    <scope>NUCLEOTIDE SEQUENCE</scope>
    <source>
        <strain evidence="2">SCRI1043</strain>
    </source>
</reference>
<organism evidence="2 3">
    <name type="scientific">Pectobacterium atrosepticum (strain SCRI 1043 / ATCC BAA-672)</name>
    <name type="common">Erwinia carotovora subsp. atroseptica</name>
    <dbReference type="NCBI Taxonomy" id="218491"/>
    <lineage>
        <taxon>Bacteria</taxon>
        <taxon>Pseudomonadati</taxon>
        <taxon>Pseudomonadota</taxon>
        <taxon>Gammaproteobacteria</taxon>
        <taxon>Enterobacterales</taxon>
        <taxon>Pectobacteriaceae</taxon>
        <taxon>Pectobacterium</taxon>
    </lineage>
</organism>
<dbReference type="Proteomes" id="UP000007966">
    <property type="component" value="Chromosome"/>
</dbReference>
<dbReference type="AlphaFoldDB" id="Q6D4T6"/>
<evidence type="ECO:0000256" key="1">
    <source>
        <dbReference type="SAM" id="Phobius"/>
    </source>
</evidence>
<gene>
    <name evidence="2" type="ordered locus">ECA2304</name>
</gene>
<dbReference type="HOGENOM" id="CLU_2881873_0_0_6"/>
<keyword evidence="1" id="KW-0472">Membrane</keyword>
<name>Q6D4T6_PECAS</name>
<keyword evidence="1" id="KW-1133">Transmembrane helix</keyword>
<dbReference type="KEGG" id="eca:ECA2304"/>
<keyword evidence="1" id="KW-0812">Transmembrane</keyword>
<protein>
    <submittedName>
        <fullName evidence="2">Membrane protein</fullName>
    </submittedName>
</protein>
<evidence type="ECO:0000313" key="3">
    <source>
        <dbReference type="Proteomes" id="UP000007966"/>
    </source>
</evidence>
<accession>Q6D4T6</accession>
<evidence type="ECO:0000313" key="2">
    <source>
        <dbReference type="EMBL" id="CAG75207.1"/>
    </source>
</evidence>
<dbReference type="EMBL" id="BX950851">
    <property type="protein sequence ID" value="CAG75207.1"/>
    <property type="molecule type" value="Genomic_DNA"/>
</dbReference>
<dbReference type="STRING" id="218491.ECA2304"/>